<keyword evidence="1" id="KW-1133">Transmembrane helix</keyword>
<dbReference type="Gene3D" id="1.10.260.40">
    <property type="entry name" value="lambda repressor-like DNA-binding domains"/>
    <property type="match status" value="1"/>
</dbReference>
<dbReference type="Pfam" id="PF13413">
    <property type="entry name" value="HTH_25"/>
    <property type="match status" value="1"/>
</dbReference>
<feature type="transmembrane region" description="Helical" evidence="1">
    <location>
        <begin position="118"/>
        <end position="143"/>
    </location>
</feature>
<evidence type="ECO:0000313" key="3">
    <source>
        <dbReference type="Proteomes" id="UP000231450"/>
    </source>
</evidence>
<accession>A0A2M8KDH3</accession>
<dbReference type="AlphaFoldDB" id="A0A2M8KDH3"/>
<sequence>MKIPIFTVKKIDTPSLGAKLKVERIAQKISLEELSFNTKIQLKYLQLMEAEEYGSLPADIYVRGFLVKYADYLNLDAEPILDQFEKERGVMYKIAKKPEHQSLPSLVQRNISITPKTISISALIVLFSLGIFYVIFQWAYLLLPPKLLVENFPRDGIINVRTYSLEGETNHGNSLTINNRKIYIDKDGLFKEIINLTEGENILRLLVKNQLGRVTKEDYKLIYQP</sequence>
<dbReference type="InterPro" id="IPR050400">
    <property type="entry name" value="Bact_Cytoskel_RodZ"/>
</dbReference>
<evidence type="ECO:0008006" key="4">
    <source>
        <dbReference type="Google" id="ProtNLM"/>
    </source>
</evidence>
<evidence type="ECO:0000256" key="1">
    <source>
        <dbReference type="SAM" id="Phobius"/>
    </source>
</evidence>
<dbReference type="PANTHER" id="PTHR34475:SF1">
    <property type="entry name" value="CYTOSKELETON PROTEIN RODZ"/>
    <property type="match status" value="1"/>
</dbReference>
<evidence type="ECO:0000313" key="2">
    <source>
        <dbReference type="EMBL" id="PJE57969.1"/>
    </source>
</evidence>
<dbReference type="InterPro" id="IPR013783">
    <property type="entry name" value="Ig-like_fold"/>
</dbReference>
<reference evidence="3" key="1">
    <citation type="submission" date="2017-09" db="EMBL/GenBank/DDBJ databases">
        <title>Depth-based differentiation of microbial function through sediment-hosted aquifers and enrichment of novel symbionts in the deep terrestrial subsurface.</title>
        <authorList>
            <person name="Probst A.J."/>
            <person name="Ladd B."/>
            <person name="Jarett J.K."/>
            <person name="Geller-Mcgrath D.E."/>
            <person name="Sieber C.M.K."/>
            <person name="Emerson J.B."/>
            <person name="Anantharaman K."/>
            <person name="Thomas B.C."/>
            <person name="Malmstrom R."/>
            <person name="Stieglmeier M."/>
            <person name="Klingl A."/>
            <person name="Woyke T."/>
            <person name="Ryan C.M."/>
            <person name="Banfield J.F."/>
        </authorList>
    </citation>
    <scope>NUCLEOTIDE SEQUENCE [LARGE SCALE GENOMIC DNA]</scope>
</reference>
<comment type="caution">
    <text evidence="2">The sequence shown here is derived from an EMBL/GenBank/DDBJ whole genome shotgun (WGS) entry which is preliminary data.</text>
</comment>
<proteinExistence type="predicted"/>
<dbReference type="InterPro" id="IPR010982">
    <property type="entry name" value="Lambda_DNA-bd_dom_sf"/>
</dbReference>
<dbReference type="GO" id="GO:0003677">
    <property type="term" value="F:DNA binding"/>
    <property type="evidence" value="ECO:0007669"/>
    <property type="project" value="InterPro"/>
</dbReference>
<keyword evidence="1" id="KW-0812">Transmembrane</keyword>
<dbReference type="EMBL" id="PFDW01000066">
    <property type="protein sequence ID" value="PJE57969.1"/>
    <property type="molecule type" value="Genomic_DNA"/>
</dbReference>
<dbReference type="Gene3D" id="2.60.40.10">
    <property type="entry name" value="Immunoglobulins"/>
    <property type="match status" value="1"/>
</dbReference>
<dbReference type="Proteomes" id="UP000231450">
    <property type="component" value="Unassembled WGS sequence"/>
</dbReference>
<organism evidence="2 3">
    <name type="scientific">Candidatus Portnoybacteria bacterium CG10_big_fil_rev_8_21_14_0_10_36_7</name>
    <dbReference type="NCBI Taxonomy" id="1974812"/>
    <lineage>
        <taxon>Bacteria</taxon>
        <taxon>Candidatus Portnoyibacteriota</taxon>
    </lineage>
</organism>
<gene>
    <name evidence="2" type="ORF">COU81_03220</name>
</gene>
<dbReference type="PANTHER" id="PTHR34475">
    <property type="match status" value="1"/>
</dbReference>
<keyword evidence="1" id="KW-0472">Membrane</keyword>
<protein>
    <recommendedName>
        <fullName evidence="4">HTH cro/C1-type domain-containing protein</fullName>
    </recommendedName>
</protein>
<name>A0A2M8KDH3_9BACT</name>